<accession>A0A1I1TAR0</accession>
<evidence type="ECO:0000313" key="3">
    <source>
        <dbReference type="EMBL" id="SFD55676.1"/>
    </source>
</evidence>
<dbReference type="EMBL" id="FOLM01000019">
    <property type="protein sequence ID" value="SFD55676.1"/>
    <property type="molecule type" value="Genomic_DNA"/>
</dbReference>
<dbReference type="RefSeq" id="WP_093841129.1">
    <property type="nucleotide sequence ID" value="NZ_FOLM01000019.1"/>
</dbReference>
<evidence type="ECO:0008006" key="5">
    <source>
        <dbReference type="Google" id="ProtNLM"/>
    </source>
</evidence>
<evidence type="ECO:0000256" key="1">
    <source>
        <dbReference type="SAM" id="MobiDB-lite"/>
    </source>
</evidence>
<dbReference type="Proteomes" id="UP000199207">
    <property type="component" value="Unassembled WGS sequence"/>
</dbReference>
<dbReference type="PROSITE" id="PS51257">
    <property type="entry name" value="PROKAR_LIPOPROTEIN"/>
    <property type="match status" value="1"/>
</dbReference>
<dbReference type="AlphaFoldDB" id="A0A1I1TAR0"/>
<proteinExistence type="predicted"/>
<dbReference type="STRING" id="910347.SAMN05421773_11919"/>
<feature type="signal peptide" evidence="2">
    <location>
        <begin position="1"/>
        <end position="19"/>
    </location>
</feature>
<reference evidence="3 4" key="1">
    <citation type="submission" date="2016-10" db="EMBL/GenBank/DDBJ databases">
        <authorList>
            <person name="de Groot N.N."/>
        </authorList>
    </citation>
    <scope>NUCLEOTIDE SEQUENCE [LARGE SCALE GENOMIC DNA]</scope>
    <source>
        <strain evidence="3 4">CGMCC 4.5739</strain>
    </source>
</reference>
<keyword evidence="2" id="KW-0732">Signal</keyword>
<organism evidence="3 4">
    <name type="scientific">Streptomyces aidingensis</name>
    <dbReference type="NCBI Taxonomy" id="910347"/>
    <lineage>
        <taxon>Bacteria</taxon>
        <taxon>Bacillati</taxon>
        <taxon>Actinomycetota</taxon>
        <taxon>Actinomycetes</taxon>
        <taxon>Kitasatosporales</taxon>
        <taxon>Streptomycetaceae</taxon>
        <taxon>Streptomyces</taxon>
    </lineage>
</organism>
<name>A0A1I1TAR0_9ACTN</name>
<sequence length="214" mass="22269">MRVSHRRAAANCLIAFALGAVVLTGCSDGGTEAAPEPADRAASETSETSEAPEAPEASEETAPEEGEAPADEESPAGGDGGSGGTEPDDSAGSGDEAPWAGTKQFVQIEEARIIDGQTYLSVRPAQKEAVTEPHEYWVVVPGEGPYTMVPMVEDAQVLLSVPIGDDKQASPYSQAEFVTRLAAQSPSDRSLVGYDLSFDGEGRVTRVQSLFAAP</sequence>
<feature type="compositionally biased region" description="Low complexity" evidence="1">
    <location>
        <begin position="43"/>
        <end position="55"/>
    </location>
</feature>
<feature type="chain" id="PRO_5039647039" description="Lipoprotein" evidence="2">
    <location>
        <begin position="20"/>
        <end position="214"/>
    </location>
</feature>
<feature type="compositionally biased region" description="Acidic residues" evidence="1">
    <location>
        <begin position="56"/>
        <end position="74"/>
    </location>
</feature>
<keyword evidence="4" id="KW-1185">Reference proteome</keyword>
<evidence type="ECO:0000313" key="4">
    <source>
        <dbReference type="Proteomes" id="UP000199207"/>
    </source>
</evidence>
<protein>
    <recommendedName>
        <fullName evidence="5">Lipoprotein</fullName>
    </recommendedName>
</protein>
<evidence type="ECO:0000256" key="2">
    <source>
        <dbReference type="SAM" id="SignalP"/>
    </source>
</evidence>
<gene>
    <name evidence="3" type="ORF">SAMN05421773_11919</name>
</gene>
<feature type="region of interest" description="Disordered" evidence="1">
    <location>
        <begin position="28"/>
        <end position="98"/>
    </location>
</feature>